<evidence type="ECO:0000313" key="3">
    <source>
        <dbReference type="Proteomes" id="UP000694941"/>
    </source>
</evidence>
<sequence length="630" mass="72249">MADELRKLTMSNGPGSVSVGFCQQSRNVCLASTGIAFTIGILCGVLLPDYVLKPSKDSGFTVFRRENQQNRFTSVVKPITWSSSVTQTSVIVLNSRSIENDEIREVQKFRNRERVDVQRGFSWPKEGHALKEDTLTTSRLKGQDADKSGETSTPIPLTPSSVYVDFSPVSHNIDNSLGEPPRQETNVETSGVLRFDLSQKYNKITVGAANNEIKDLTEDHLVKNGRAATTSSSGLSLRWLPAANMKMPGHSVRVQGTKSFPISRVNHRNNIIKNLPKTQSRFPIISSLENQWLFKNVANLNLRETNNIVNGIYWAEEVEKILPDGFIKNIDSWRWFVNKTKIANISKGCGRMQNRLITFDNGKQSCCRYRQNNDQIQGEIFSFYLSRLLNIGNLPPSVLAVIRDKEWQWGHVQSQLYLAQWNTERPLVLTMFVDKLIPAYIPRAFRTKERRLHPVAEDLFNKTLVELVELAQWSDLIVFDYLTANLDRVVNNMFNEQWNPEMMNSPTHNLAKHKESGLLVFFDNESGLLHGYRLLDKYEHFHRSLINSLCVFRKQTADSIAKMHRTRNISVLLKQSFVKDDPGMTDWLPFLPERSLKILKNRIDTVYNQIRQCEARFNREGDQMQKKVVR</sequence>
<keyword evidence="2" id="KW-0812">Transmembrane</keyword>
<evidence type="ECO:0000313" key="4">
    <source>
        <dbReference type="RefSeq" id="XP_013774428.1"/>
    </source>
</evidence>
<proteinExistence type="predicted"/>
<feature type="compositionally biased region" description="Polar residues" evidence="1">
    <location>
        <begin position="150"/>
        <end position="161"/>
    </location>
</feature>
<dbReference type="InterPro" id="IPR024868">
    <property type="entry name" value="FJX1/FJ"/>
</dbReference>
<dbReference type="PRINTS" id="PR02072">
    <property type="entry name" value="4JOINTEDBOX1"/>
</dbReference>
<dbReference type="PANTHER" id="PTHR13147">
    <property type="entry name" value="FOUR-JOINTED BOX PROTEIN 1"/>
    <property type="match status" value="1"/>
</dbReference>
<dbReference type="RefSeq" id="XP_013774428.1">
    <property type="nucleotide sequence ID" value="XM_013918974.2"/>
</dbReference>
<keyword evidence="2" id="KW-1133">Transmembrane helix</keyword>
<keyword evidence="2" id="KW-0472">Membrane</keyword>
<dbReference type="PANTHER" id="PTHR13147:SF5">
    <property type="entry name" value="FOUR-JOINTED BOX PROTEIN 1"/>
    <property type="match status" value="1"/>
</dbReference>
<name>A0ABM1B450_LIMPO</name>
<accession>A0ABM1B450</accession>
<gene>
    <name evidence="4" type="primary">LOC106459355</name>
</gene>
<dbReference type="Proteomes" id="UP000694941">
    <property type="component" value="Unplaced"/>
</dbReference>
<protein>
    <submittedName>
        <fullName evidence="4">Uncharacterized protein LOC106459355</fullName>
    </submittedName>
</protein>
<reference evidence="4" key="1">
    <citation type="submission" date="2025-08" db="UniProtKB">
        <authorList>
            <consortium name="RefSeq"/>
        </authorList>
    </citation>
    <scope>IDENTIFICATION</scope>
    <source>
        <tissue evidence="4">Muscle</tissue>
    </source>
</reference>
<feature type="transmembrane region" description="Helical" evidence="2">
    <location>
        <begin position="28"/>
        <end position="47"/>
    </location>
</feature>
<organism evidence="3 4">
    <name type="scientific">Limulus polyphemus</name>
    <name type="common">Atlantic horseshoe crab</name>
    <dbReference type="NCBI Taxonomy" id="6850"/>
    <lineage>
        <taxon>Eukaryota</taxon>
        <taxon>Metazoa</taxon>
        <taxon>Ecdysozoa</taxon>
        <taxon>Arthropoda</taxon>
        <taxon>Chelicerata</taxon>
        <taxon>Merostomata</taxon>
        <taxon>Xiphosura</taxon>
        <taxon>Limulidae</taxon>
        <taxon>Limulus</taxon>
    </lineage>
</organism>
<dbReference type="GeneID" id="106459355"/>
<feature type="region of interest" description="Disordered" evidence="1">
    <location>
        <begin position="132"/>
        <end position="161"/>
    </location>
</feature>
<evidence type="ECO:0000256" key="1">
    <source>
        <dbReference type="SAM" id="MobiDB-lite"/>
    </source>
</evidence>
<evidence type="ECO:0000256" key="2">
    <source>
        <dbReference type="SAM" id="Phobius"/>
    </source>
</evidence>
<keyword evidence="3" id="KW-1185">Reference proteome</keyword>